<reference evidence="2" key="1">
    <citation type="submission" date="2022-05" db="EMBL/GenBank/DDBJ databases">
        <authorList>
            <person name="Friedrich I."/>
            <person name="Poehlein A."/>
            <person name="Schneider D."/>
            <person name="Hertel R."/>
            <person name="Daniel R."/>
        </authorList>
    </citation>
    <scope>NUCLEOTIDE SEQUENCE</scope>
</reference>
<evidence type="ECO:0000313" key="3">
    <source>
        <dbReference type="Proteomes" id="UP001056883"/>
    </source>
</evidence>
<dbReference type="EMBL" id="ON529861">
    <property type="protein sequence ID" value="USN16410.1"/>
    <property type="molecule type" value="Genomic_DNA"/>
</dbReference>
<keyword evidence="3" id="KW-1185">Reference proteome</keyword>
<dbReference type="Proteomes" id="UP001056883">
    <property type="component" value="Segment"/>
</dbReference>
<evidence type="ECO:0000256" key="1">
    <source>
        <dbReference type="SAM" id="Phobius"/>
    </source>
</evidence>
<keyword evidence="1" id="KW-0812">Transmembrane</keyword>
<sequence>MSTCTRSTFATAGVAAFQPKLSKCRLPTNERVTVMTKTNHTSHRGIGAALALIIAAALLSWSGIVSNLAAREKSERDAKGLSKAIVASSAPTPSDALKTPVEKATSGDAPKAPVAVEAMKTTSENHAVGPDSPEEYAVQRALMGWRYRSIASSVTGSKIAYGYIHDTNEIVEANLHCIGAVAMESEGCRAAIRSLSSFTIRLYNGERLEPFFDLPNYDVRYNAYGMSTVAVRWYLKNGKEALRYYDIGLSENGMALVPDQNRALEILDFLVHSTSFKVEIKTYQGTKTLDFMSANFDGKYLLRGDKKNQPSKSSLQAL</sequence>
<name>A0A9E7MTU5_9CAUD</name>
<evidence type="ECO:0000313" key="2">
    <source>
        <dbReference type="EMBL" id="USN16410.1"/>
    </source>
</evidence>
<accession>A0A9E7MTU5</accession>
<keyword evidence="1" id="KW-1133">Transmembrane helix</keyword>
<feature type="transmembrane region" description="Helical" evidence="1">
    <location>
        <begin position="46"/>
        <end position="70"/>
    </location>
</feature>
<proteinExistence type="predicted"/>
<organism evidence="2 3">
    <name type="scientific">Luteibacter phage vB_LflM-Pluto</name>
    <dbReference type="NCBI Taxonomy" id="2948611"/>
    <lineage>
        <taxon>Viruses</taxon>
        <taxon>Duplodnaviria</taxon>
        <taxon>Heunggongvirae</taxon>
        <taxon>Uroviricota</taxon>
        <taxon>Caudoviricetes</taxon>
        <taxon>Lindbergviridae</taxon>
        <taxon>Plutovirus</taxon>
        <taxon>Plutovirus pluto</taxon>
    </lineage>
</organism>
<gene>
    <name evidence="2" type="ORF">PLUTO_00940</name>
</gene>
<keyword evidence="1" id="KW-0472">Membrane</keyword>
<protein>
    <submittedName>
        <fullName evidence="2">Uncharacterized protein</fullName>
    </submittedName>
</protein>